<dbReference type="Pfam" id="PF00535">
    <property type="entry name" value="Glycos_transf_2"/>
    <property type="match status" value="1"/>
</dbReference>
<comment type="similarity">
    <text evidence="1">Belongs to the glycosyltransferase 2 family.</text>
</comment>
<dbReference type="InterPro" id="IPR001173">
    <property type="entry name" value="Glyco_trans_2-like"/>
</dbReference>
<name>A0A380HNB3_STASA</name>
<evidence type="ECO:0000313" key="4">
    <source>
        <dbReference type="Proteomes" id="UP000254707"/>
    </source>
</evidence>
<proteinExistence type="inferred from homology"/>
<evidence type="ECO:0000259" key="2">
    <source>
        <dbReference type="Pfam" id="PF00535"/>
    </source>
</evidence>
<gene>
    <name evidence="3" type="primary">kfoC_3</name>
    <name evidence="3" type="ORF">NCTC7688_02158</name>
</gene>
<accession>A0A380HNB3</accession>
<dbReference type="CDD" id="cd00761">
    <property type="entry name" value="Glyco_tranf_GTA_type"/>
    <property type="match status" value="1"/>
</dbReference>
<dbReference type="AlphaFoldDB" id="A0A380HNB3"/>
<dbReference type="Proteomes" id="UP000254707">
    <property type="component" value="Unassembled WGS sequence"/>
</dbReference>
<dbReference type="GO" id="GO:0016758">
    <property type="term" value="F:hexosyltransferase activity"/>
    <property type="evidence" value="ECO:0007669"/>
    <property type="project" value="UniProtKB-ARBA"/>
</dbReference>
<dbReference type="Gene3D" id="3.90.550.10">
    <property type="entry name" value="Spore Coat Polysaccharide Biosynthesis Protein SpsA, Chain A"/>
    <property type="match status" value="1"/>
</dbReference>
<dbReference type="PANTHER" id="PTHR22916">
    <property type="entry name" value="GLYCOSYLTRANSFERASE"/>
    <property type="match status" value="1"/>
</dbReference>
<dbReference type="EMBL" id="UHED01000001">
    <property type="protein sequence ID" value="SUM83658.1"/>
    <property type="molecule type" value="Genomic_DNA"/>
</dbReference>
<organism evidence="3 4">
    <name type="scientific">Staphylococcus saprophyticus</name>
    <dbReference type="NCBI Taxonomy" id="29385"/>
    <lineage>
        <taxon>Bacteria</taxon>
        <taxon>Bacillati</taxon>
        <taxon>Bacillota</taxon>
        <taxon>Bacilli</taxon>
        <taxon>Bacillales</taxon>
        <taxon>Staphylococcaceae</taxon>
        <taxon>Staphylococcus</taxon>
    </lineage>
</organism>
<sequence length="327" mass="38142">MPTYNNGSKLEHTIHSVLQQTMDKSDFEFIIIDDHSNDNKTVEIIRHYLVKYPELIKFKQLRKNSGNASIPRNHGIKMSKAEYIFFLDSDDLLHPNTLSDLYHYGLKHNSDLIIGKYGVQGKGRGVSKAAFEKGNIPQADIIENSLFYTLSVLKMFKRSVIVKQKFMFKTNAKTAEDQLFTIEFLMNSKKYSIKTDYEYYIVVNDFSNKNHLSTNKSKPKSYFSTISEIYKAIYSSKIYKDKETRDKLAGKYTTRLFRHGQQKHFALSNLDYKDKIKWLDYLSKTMNQVPRSSDKYVTSLFHLKLEAIRQNDLLSLMIAEKILKGEQ</sequence>
<dbReference type="PANTHER" id="PTHR22916:SF3">
    <property type="entry name" value="UDP-GLCNAC:BETAGAL BETA-1,3-N-ACETYLGLUCOSAMINYLTRANSFERASE-LIKE PROTEIN 1"/>
    <property type="match status" value="1"/>
</dbReference>
<dbReference type="InterPro" id="IPR029044">
    <property type="entry name" value="Nucleotide-diphossugar_trans"/>
</dbReference>
<keyword evidence="3" id="KW-0808">Transferase</keyword>
<protein>
    <submittedName>
        <fullName evidence="3">Glycosyl transferase</fullName>
    </submittedName>
</protein>
<evidence type="ECO:0000256" key="1">
    <source>
        <dbReference type="ARBA" id="ARBA00006739"/>
    </source>
</evidence>
<feature type="domain" description="Glycosyltransferase 2-like" evidence="2">
    <location>
        <begin position="1"/>
        <end position="160"/>
    </location>
</feature>
<reference evidence="3 4" key="1">
    <citation type="submission" date="2018-06" db="EMBL/GenBank/DDBJ databases">
        <authorList>
            <consortium name="Pathogen Informatics"/>
            <person name="Doyle S."/>
        </authorList>
    </citation>
    <scope>NUCLEOTIDE SEQUENCE [LARGE SCALE GENOMIC DNA]</scope>
    <source>
        <strain evidence="3 4">NCTC7688</strain>
    </source>
</reference>
<dbReference type="SUPFAM" id="SSF53448">
    <property type="entry name" value="Nucleotide-diphospho-sugar transferases"/>
    <property type="match status" value="1"/>
</dbReference>
<evidence type="ECO:0000313" key="3">
    <source>
        <dbReference type="EMBL" id="SUM83658.1"/>
    </source>
</evidence>